<evidence type="ECO:0000313" key="2">
    <source>
        <dbReference type="EnsemblPlants" id="PAC:32908395.CDS.1"/>
    </source>
</evidence>
<dbReference type="Gramene" id="Pp3c17_22960V3.1">
    <property type="protein sequence ID" value="PAC:32908395.CDS.1"/>
    <property type="gene ID" value="Pp3c17_22960"/>
</dbReference>
<protein>
    <submittedName>
        <fullName evidence="1 2">Uncharacterized protein</fullName>
    </submittedName>
</protein>
<reference evidence="2" key="3">
    <citation type="submission" date="2020-12" db="UniProtKB">
        <authorList>
            <consortium name="EnsemblPlants"/>
        </authorList>
    </citation>
    <scope>IDENTIFICATION</scope>
</reference>
<reference evidence="1 3" key="2">
    <citation type="journal article" date="2018" name="Plant J.">
        <title>The Physcomitrella patens chromosome-scale assembly reveals moss genome structure and evolution.</title>
        <authorList>
            <person name="Lang D."/>
            <person name="Ullrich K.K."/>
            <person name="Murat F."/>
            <person name="Fuchs J."/>
            <person name="Jenkins J."/>
            <person name="Haas F.B."/>
            <person name="Piednoel M."/>
            <person name="Gundlach H."/>
            <person name="Van Bel M."/>
            <person name="Meyberg R."/>
            <person name="Vives C."/>
            <person name="Morata J."/>
            <person name="Symeonidi A."/>
            <person name="Hiss M."/>
            <person name="Muchero W."/>
            <person name="Kamisugi Y."/>
            <person name="Saleh O."/>
            <person name="Blanc G."/>
            <person name="Decker E.L."/>
            <person name="van Gessel N."/>
            <person name="Grimwood J."/>
            <person name="Hayes R.D."/>
            <person name="Graham S.W."/>
            <person name="Gunter L.E."/>
            <person name="McDaniel S.F."/>
            <person name="Hoernstein S.N.W."/>
            <person name="Larsson A."/>
            <person name="Li F.W."/>
            <person name="Perroud P.F."/>
            <person name="Phillips J."/>
            <person name="Ranjan P."/>
            <person name="Rokshar D.S."/>
            <person name="Rothfels C.J."/>
            <person name="Schneider L."/>
            <person name="Shu S."/>
            <person name="Stevenson D.W."/>
            <person name="Thummler F."/>
            <person name="Tillich M."/>
            <person name="Villarreal Aguilar J.C."/>
            <person name="Widiez T."/>
            <person name="Wong G.K."/>
            <person name="Wymore A."/>
            <person name="Zhang Y."/>
            <person name="Zimmer A.D."/>
            <person name="Quatrano R.S."/>
            <person name="Mayer K.F.X."/>
            <person name="Goodstein D."/>
            <person name="Casacuberta J.M."/>
            <person name="Vandepoele K."/>
            <person name="Reski R."/>
            <person name="Cuming A.C."/>
            <person name="Tuskan G.A."/>
            <person name="Maumus F."/>
            <person name="Salse J."/>
            <person name="Schmutz J."/>
            <person name="Rensing S.A."/>
        </authorList>
    </citation>
    <scope>NUCLEOTIDE SEQUENCE [LARGE SCALE GENOMIC DNA]</scope>
    <source>
        <strain evidence="2 3">cv. Gransden 2004</strain>
    </source>
</reference>
<evidence type="ECO:0000313" key="1">
    <source>
        <dbReference type="EMBL" id="PNR36662.1"/>
    </source>
</evidence>
<keyword evidence="3" id="KW-1185">Reference proteome</keyword>
<dbReference type="EMBL" id="ABEU02000017">
    <property type="protein sequence ID" value="PNR36662.1"/>
    <property type="molecule type" value="Genomic_DNA"/>
</dbReference>
<dbReference type="EnsemblPlants" id="Pp3c17_22960V3.2">
    <property type="protein sequence ID" value="PAC:32908396.CDS.1"/>
    <property type="gene ID" value="Pp3c17_22960"/>
</dbReference>
<organism evidence="1">
    <name type="scientific">Physcomitrium patens</name>
    <name type="common">Spreading-leaved earth moss</name>
    <name type="synonym">Physcomitrella patens</name>
    <dbReference type="NCBI Taxonomy" id="3218"/>
    <lineage>
        <taxon>Eukaryota</taxon>
        <taxon>Viridiplantae</taxon>
        <taxon>Streptophyta</taxon>
        <taxon>Embryophyta</taxon>
        <taxon>Bryophyta</taxon>
        <taxon>Bryophytina</taxon>
        <taxon>Bryopsida</taxon>
        <taxon>Funariidae</taxon>
        <taxon>Funariales</taxon>
        <taxon>Funariaceae</taxon>
        <taxon>Physcomitrium</taxon>
    </lineage>
</organism>
<sequence>MPPCVPMRSPFVCVVLFRRSISGCNIPTTVLRINPKGRSWNSPAGKVKAEGQKKRKMLGHLHALLYRDAFKSLISVASRLLELHRNITFRCFCCCCCCSCIGVP</sequence>
<dbReference type="Gramene" id="Pp3c17_22960V3.2">
    <property type="protein sequence ID" value="PAC:32908396.CDS.1"/>
    <property type="gene ID" value="Pp3c17_22960"/>
</dbReference>
<accession>A0A2K1J562</accession>
<name>A0A2K1J562_PHYPA</name>
<dbReference type="Proteomes" id="UP000006727">
    <property type="component" value="Chromosome 17"/>
</dbReference>
<proteinExistence type="predicted"/>
<reference evidence="1 3" key="1">
    <citation type="journal article" date="2008" name="Science">
        <title>The Physcomitrella genome reveals evolutionary insights into the conquest of land by plants.</title>
        <authorList>
            <person name="Rensing S."/>
            <person name="Lang D."/>
            <person name="Zimmer A."/>
            <person name="Terry A."/>
            <person name="Salamov A."/>
            <person name="Shapiro H."/>
            <person name="Nishiyama T."/>
            <person name="Perroud P.-F."/>
            <person name="Lindquist E."/>
            <person name="Kamisugi Y."/>
            <person name="Tanahashi T."/>
            <person name="Sakakibara K."/>
            <person name="Fujita T."/>
            <person name="Oishi K."/>
            <person name="Shin-I T."/>
            <person name="Kuroki Y."/>
            <person name="Toyoda A."/>
            <person name="Suzuki Y."/>
            <person name="Hashimoto A."/>
            <person name="Yamaguchi K."/>
            <person name="Sugano A."/>
            <person name="Kohara Y."/>
            <person name="Fujiyama A."/>
            <person name="Anterola A."/>
            <person name="Aoki S."/>
            <person name="Ashton N."/>
            <person name="Barbazuk W.B."/>
            <person name="Barker E."/>
            <person name="Bennetzen J."/>
            <person name="Bezanilla M."/>
            <person name="Blankenship R."/>
            <person name="Cho S.H."/>
            <person name="Dutcher S."/>
            <person name="Estelle M."/>
            <person name="Fawcett J.A."/>
            <person name="Gundlach H."/>
            <person name="Hanada K."/>
            <person name="Heyl A."/>
            <person name="Hicks K.A."/>
            <person name="Hugh J."/>
            <person name="Lohr M."/>
            <person name="Mayer K."/>
            <person name="Melkozernov A."/>
            <person name="Murata T."/>
            <person name="Nelson D."/>
            <person name="Pils B."/>
            <person name="Prigge M."/>
            <person name="Reiss B."/>
            <person name="Renner T."/>
            <person name="Rombauts S."/>
            <person name="Rushton P."/>
            <person name="Sanderfoot A."/>
            <person name="Schween G."/>
            <person name="Shiu S.-H."/>
            <person name="Stueber K."/>
            <person name="Theodoulou F.L."/>
            <person name="Tu H."/>
            <person name="Van de Peer Y."/>
            <person name="Verrier P.J."/>
            <person name="Waters E."/>
            <person name="Wood A."/>
            <person name="Yang L."/>
            <person name="Cove D."/>
            <person name="Cuming A."/>
            <person name="Hasebe M."/>
            <person name="Lucas S."/>
            <person name="Mishler D.B."/>
            <person name="Reski R."/>
            <person name="Grigoriev I."/>
            <person name="Quatrano R.S."/>
            <person name="Boore J.L."/>
        </authorList>
    </citation>
    <scope>NUCLEOTIDE SEQUENCE [LARGE SCALE GENOMIC DNA]</scope>
    <source>
        <strain evidence="2 3">cv. Gransden 2004</strain>
    </source>
</reference>
<dbReference type="EnsemblPlants" id="Pp3c17_22960V3.1">
    <property type="protein sequence ID" value="PAC:32908395.CDS.1"/>
    <property type="gene ID" value="Pp3c17_22960"/>
</dbReference>
<gene>
    <name evidence="1" type="ORF">PHYPA_022513</name>
</gene>
<dbReference type="InParanoid" id="A0A2K1J562"/>
<dbReference type="AlphaFoldDB" id="A0A2K1J562"/>
<dbReference type="PaxDb" id="3218-PP1S68_177V6.1"/>
<evidence type="ECO:0000313" key="3">
    <source>
        <dbReference type="Proteomes" id="UP000006727"/>
    </source>
</evidence>